<dbReference type="OrthoDB" id="9771406at2"/>
<dbReference type="RefSeq" id="WP_149199552.1">
    <property type="nucleotide sequence ID" value="NZ_BSOV01000002.1"/>
</dbReference>
<dbReference type="KEGG" id="aoz:HUE56_25605"/>
<dbReference type="UniPathway" id="UPA00253">
    <property type="reaction ID" value="UER00457"/>
</dbReference>
<comment type="function">
    <text evidence="9">Catalyzes the first step in the biosynthesis of NAD from nicotinic acid, the ATP-dependent synthesis of beta-nicotinate D-ribonucleotide from nicotinate and 5-phospho-D-ribose 1-phosphate.</text>
</comment>
<dbReference type="SUPFAM" id="SSF51690">
    <property type="entry name" value="Nicotinate/Quinolinate PRTase C-terminal domain-like"/>
    <property type="match status" value="1"/>
</dbReference>
<sequence length="458" mass="49069">MKIHPGPAGDGDNLLLTDLYEVAMVDAYLDHGMNGTASFELFVRTLPDQRNFLIAAGLEQAVAFLETARFAPDDLAWLRDHAQISNRTVEYLRDFRFSGDVDALPEGTAFFAHEPILRVTASLPEAQMMETRLINLIHLQTVIASKAARLVLAADGRPLFDFGLRRAHGAEAGLLAARAAYIAGFAGTATALAGRRFGIPIVGTMAHSFVQAHRQEAEAFINFARSRPRNLTLLLDTYDTEAAAGTVVSLAGKLAVQGIHPSAVRLDSGDLAAQSQRVRAILDAGGLSGTHIVASGGLDEHVLGSLLTANAPIDSFGIGTNLTTSSDAPALDCAYKLVEYAGFPRRKRSPGKATWPGRKQVFRSYDAGGRIRTDLLSVAEAQEPGRPLLIPVMRNGRRVGPLPDLTAIRSHAAAELASLPEPVRDLKHHATIETGISPELEALAEQADSIGQVRPDHP</sequence>
<evidence type="ECO:0000256" key="2">
    <source>
        <dbReference type="ARBA" id="ARBA00010897"/>
    </source>
</evidence>
<dbReference type="Pfam" id="PF17767">
    <property type="entry name" value="NAPRTase_N"/>
    <property type="match status" value="1"/>
</dbReference>
<dbReference type="PANTHER" id="PTHR11098">
    <property type="entry name" value="NICOTINATE PHOSPHORIBOSYLTRANSFERASE"/>
    <property type="match status" value="1"/>
</dbReference>
<comment type="catalytic activity">
    <reaction evidence="8 9">
        <text>5-phospho-alpha-D-ribose 1-diphosphate + nicotinate + ATP + H2O = nicotinate beta-D-ribonucleotide + ADP + phosphate + diphosphate</text>
        <dbReference type="Rhea" id="RHEA:36163"/>
        <dbReference type="ChEBI" id="CHEBI:15377"/>
        <dbReference type="ChEBI" id="CHEBI:30616"/>
        <dbReference type="ChEBI" id="CHEBI:32544"/>
        <dbReference type="ChEBI" id="CHEBI:33019"/>
        <dbReference type="ChEBI" id="CHEBI:43474"/>
        <dbReference type="ChEBI" id="CHEBI:57502"/>
        <dbReference type="ChEBI" id="CHEBI:58017"/>
        <dbReference type="ChEBI" id="CHEBI:456216"/>
        <dbReference type="EC" id="6.3.4.21"/>
    </reaction>
</comment>
<geneLocation type="plasmid" evidence="12 13">
    <name>unnamed6</name>
</geneLocation>
<dbReference type="InterPro" id="IPR006405">
    <property type="entry name" value="Nic_PRibTrfase_pncB"/>
</dbReference>
<dbReference type="NCBIfam" id="NF006696">
    <property type="entry name" value="PRK09243.1-3"/>
    <property type="match status" value="1"/>
</dbReference>
<dbReference type="PANTHER" id="PTHR11098:SF1">
    <property type="entry name" value="NICOTINATE PHOSPHORIBOSYLTRANSFERASE"/>
    <property type="match status" value="1"/>
</dbReference>
<evidence type="ECO:0000313" key="13">
    <source>
        <dbReference type="Proteomes" id="UP000509702"/>
    </source>
</evidence>
<dbReference type="NCBIfam" id="TIGR01513">
    <property type="entry name" value="NAPRTase_put"/>
    <property type="match status" value="1"/>
</dbReference>
<accession>A0A6N1ARA2</accession>
<dbReference type="InterPro" id="IPR041525">
    <property type="entry name" value="N/Namide_PRibTrfase"/>
</dbReference>
<dbReference type="GO" id="GO:0005829">
    <property type="term" value="C:cytosol"/>
    <property type="evidence" value="ECO:0007669"/>
    <property type="project" value="TreeGrafter"/>
</dbReference>
<dbReference type="Proteomes" id="UP000509702">
    <property type="component" value="Plasmid unnamed6"/>
</dbReference>
<evidence type="ECO:0000256" key="9">
    <source>
        <dbReference type="RuleBase" id="RU365100"/>
    </source>
</evidence>
<reference evidence="12 13" key="1">
    <citation type="submission" date="2020-06" db="EMBL/GenBank/DDBJ databases">
        <title>Complete genome of Azosprillum oryzae KACC14407.</title>
        <authorList>
            <person name="Kim M."/>
            <person name="Park Y.-J."/>
            <person name="Shin J.-H."/>
        </authorList>
    </citation>
    <scope>NUCLEOTIDE SEQUENCE [LARGE SCALE GENOMIC DNA]</scope>
    <source>
        <strain evidence="12 13">KACC 14407</strain>
        <plasmid evidence="12 13">unnamed6</plasmid>
    </source>
</reference>
<dbReference type="InterPro" id="IPR036068">
    <property type="entry name" value="Nicotinate_pribotase-like_C"/>
</dbReference>
<feature type="domain" description="Nicotinate phosphoribosyltransferase N-terminal" evidence="11">
    <location>
        <begin position="15"/>
        <end position="137"/>
    </location>
</feature>
<evidence type="ECO:0000256" key="8">
    <source>
        <dbReference type="ARBA" id="ARBA00048668"/>
    </source>
</evidence>
<dbReference type="CDD" id="cd01570">
    <property type="entry name" value="NAPRTase_A"/>
    <property type="match status" value="1"/>
</dbReference>
<dbReference type="GO" id="GO:0004516">
    <property type="term" value="F:nicotinate phosphoribosyltransferase activity"/>
    <property type="evidence" value="ECO:0007669"/>
    <property type="project" value="UniProtKB-UniRule"/>
</dbReference>
<dbReference type="Gene3D" id="3.20.20.70">
    <property type="entry name" value="Aldolase class I"/>
    <property type="match status" value="1"/>
</dbReference>
<dbReference type="AlphaFoldDB" id="A0A6N1ARA2"/>
<dbReference type="GO" id="GO:0016757">
    <property type="term" value="F:glycosyltransferase activity"/>
    <property type="evidence" value="ECO:0007669"/>
    <property type="project" value="UniProtKB-KW"/>
</dbReference>
<dbReference type="Pfam" id="PF04095">
    <property type="entry name" value="NAPRTase"/>
    <property type="match status" value="1"/>
</dbReference>
<organism evidence="12 13">
    <name type="scientific">Azospirillum oryzae</name>
    <dbReference type="NCBI Taxonomy" id="286727"/>
    <lineage>
        <taxon>Bacteria</taxon>
        <taxon>Pseudomonadati</taxon>
        <taxon>Pseudomonadota</taxon>
        <taxon>Alphaproteobacteria</taxon>
        <taxon>Rhodospirillales</taxon>
        <taxon>Azospirillaceae</taxon>
        <taxon>Azospirillum</taxon>
    </lineage>
</organism>
<keyword evidence="13" id="KW-1185">Reference proteome</keyword>
<keyword evidence="7 9" id="KW-0808">Transferase</keyword>
<protein>
    <recommendedName>
        <fullName evidence="3 9">Nicotinate phosphoribosyltransferase</fullName>
        <ecNumber evidence="3 9">6.3.4.21</ecNumber>
    </recommendedName>
</protein>
<dbReference type="Gene3D" id="3.20.140.10">
    <property type="entry name" value="nicotinate phosphoribosyltransferase"/>
    <property type="match status" value="1"/>
</dbReference>
<keyword evidence="12" id="KW-0614">Plasmid</keyword>
<comment type="PTM">
    <text evidence="9">Transiently phosphorylated on a His residue during the reaction cycle. Phosphorylation strongly increases the affinity for substrates and increases the rate of nicotinate D-ribonucleotide production. Dephosphorylation regenerates the low-affinity form of the enzyme, leading to product release.</text>
</comment>
<dbReference type="GO" id="GO:0034355">
    <property type="term" value="P:NAD+ biosynthetic process via the salvage pathway"/>
    <property type="evidence" value="ECO:0007669"/>
    <property type="project" value="TreeGrafter"/>
</dbReference>
<keyword evidence="4" id="KW-0597">Phosphoprotein</keyword>
<comment type="similarity">
    <text evidence="2 9">Belongs to the NAPRTase family.</text>
</comment>
<dbReference type="NCBIfam" id="NF009131">
    <property type="entry name" value="PRK12484.1"/>
    <property type="match status" value="1"/>
</dbReference>
<evidence type="ECO:0000256" key="1">
    <source>
        <dbReference type="ARBA" id="ARBA00004952"/>
    </source>
</evidence>
<dbReference type="SUPFAM" id="SSF54675">
    <property type="entry name" value="Nicotinate/Quinolinate PRTase N-terminal domain-like"/>
    <property type="match status" value="1"/>
</dbReference>
<name>A0A6N1ARA2_9PROT</name>
<keyword evidence="12" id="KW-0328">Glycosyltransferase</keyword>
<evidence type="ECO:0000256" key="3">
    <source>
        <dbReference type="ARBA" id="ARBA00013236"/>
    </source>
</evidence>
<dbReference type="InterPro" id="IPR013785">
    <property type="entry name" value="Aldolase_TIM"/>
</dbReference>
<evidence type="ECO:0000256" key="5">
    <source>
        <dbReference type="ARBA" id="ARBA00022598"/>
    </source>
</evidence>
<evidence type="ECO:0000259" key="10">
    <source>
        <dbReference type="Pfam" id="PF04095"/>
    </source>
</evidence>
<proteinExistence type="inferred from homology"/>
<dbReference type="InterPro" id="IPR007229">
    <property type="entry name" value="Nic_PRibTrfase-Fam"/>
</dbReference>
<comment type="pathway">
    <text evidence="1 9">Cofactor biosynthesis; NAD(+) biosynthesis; nicotinate D-ribonucleotide from nicotinate: step 1/1.</text>
</comment>
<evidence type="ECO:0000313" key="12">
    <source>
        <dbReference type="EMBL" id="QKS53893.1"/>
    </source>
</evidence>
<dbReference type="EC" id="6.3.4.21" evidence="3 9"/>
<evidence type="ECO:0000256" key="4">
    <source>
        <dbReference type="ARBA" id="ARBA00022553"/>
    </source>
</evidence>
<keyword evidence="5 9" id="KW-0436">Ligase</keyword>
<dbReference type="PIRSF" id="PIRSF000484">
    <property type="entry name" value="NAPRT"/>
    <property type="match status" value="1"/>
</dbReference>
<feature type="domain" description="Nicotinate/nicotinamide phosphoribosyltransferase" evidence="10">
    <location>
        <begin position="159"/>
        <end position="337"/>
    </location>
</feature>
<evidence type="ECO:0000256" key="7">
    <source>
        <dbReference type="ARBA" id="ARBA00022679"/>
    </source>
</evidence>
<evidence type="ECO:0000259" key="11">
    <source>
        <dbReference type="Pfam" id="PF17767"/>
    </source>
</evidence>
<gene>
    <name evidence="12" type="ORF">HUE56_25605</name>
</gene>
<dbReference type="InterPro" id="IPR040727">
    <property type="entry name" value="NAPRTase_N"/>
</dbReference>
<dbReference type="EMBL" id="CP054621">
    <property type="protein sequence ID" value="QKS53893.1"/>
    <property type="molecule type" value="Genomic_DNA"/>
</dbReference>
<evidence type="ECO:0000256" key="6">
    <source>
        <dbReference type="ARBA" id="ARBA00022642"/>
    </source>
</evidence>
<keyword evidence="6 9" id="KW-0662">Pyridine nucleotide biosynthesis</keyword>